<dbReference type="Proteomes" id="UP001501721">
    <property type="component" value="Unassembled WGS sequence"/>
</dbReference>
<organism evidence="2 3">
    <name type="scientific">Streptomyces graminearus</name>
    <dbReference type="NCBI Taxonomy" id="284030"/>
    <lineage>
        <taxon>Bacteria</taxon>
        <taxon>Bacillati</taxon>
        <taxon>Actinomycetota</taxon>
        <taxon>Actinomycetes</taxon>
        <taxon>Kitasatosporales</taxon>
        <taxon>Streptomycetaceae</taxon>
        <taxon>Streptomyces</taxon>
    </lineage>
</organism>
<accession>A0ABN3KSB1</accession>
<comment type="caution">
    <text evidence="2">The sequence shown here is derived from an EMBL/GenBank/DDBJ whole genome shotgun (WGS) entry which is preliminary data.</text>
</comment>
<protein>
    <submittedName>
        <fullName evidence="2">Uncharacterized protein</fullName>
    </submittedName>
</protein>
<feature type="region of interest" description="Disordered" evidence="1">
    <location>
        <begin position="70"/>
        <end position="106"/>
    </location>
</feature>
<name>A0ABN3KSB1_9ACTN</name>
<feature type="region of interest" description="Disordered" evidence="1">
    <location>
        <begin position="1"/>
        <end position="22"/>
    </location>
</feature>
<reference evidence="2 3" key="1">
    <citation type="journal article" date="2019" name="Int. J. Syst. Evol. Microbiol.">
        <title>The Global Catalogue of Microorganisms (GCM) 10K type strain sequencing project: providing services to taxonomists for standard genome sequencing and annotation.</title>
        <authorList>
            <consortium name="The Broad Institute Genomics Platform"/>
            <consortium name="The Broad Institute Genome Sequencing Center for Infectious Disease"/>
            <person name="Wu L."/>
            <person name="Ma J."/>
        </authorList>
    </citation>
    <scope>NUCLEOTIDE SEQUENCE [LARGE SCALE GENOMIC DNA]</scope>
    <source>
        <strain evidence="2 3">JCM 6923</strain>
    </source>
</reference>
<evidence type="ECO:0000313" key="3">
    <source>
        <dbReference type="Proteomes" id="UP001501721"/>
    </source>
</evidence>
<sequence length="106" mass="11468">MPRNTATPRSWRPRTAPWGVRTTGPIGSAAIAHQPFAVMHLSYVEHHKGPVYSGARTSDWAVRCTGRVPKGARRTPLAGTDEGRALPRGRYPALAAPSTRPYVPTA</sequence>
<dbReference type="EMBL" id="BAAATL010000002">
    <property type="protein sequence ID" value="GAA2468427.1"/>
    <property type="molecule type" value="Genomic_DNA"/>
</dbReference>
<evidence type="ECO:0000313" key="2">
    <source>
        <dbReference type="EMBL" id="GAA2468427.1"/>
    </source>
</evidence>
<evidence type="ECO:0000256" key="1">
    <source>
        <dbReference type="SAM" id="MobiDB-lite"/>
    </source>
</evidence>
<proteinExistence type="predicted"/>
<gene>
    <name evidence="2" type="ORF">GCM10010422_07460</name>
</gene>
<keyword evidence="3" id="KW-1185">Reference proteome</keyword>